<accession>A0ABV2QBZ7</accession>
<sequence>MNPWLILGLAILAEVVGTLALKASDGFTRVGPSLLVVAGYGTAFFCLSLTLRTIPMGIAYAIWSGVGLVLITIAGWMLFGQKLDAAALGGMALIVAGVAVMNIFSRSAAH</sequence>
<dbReference type="RefSeq" id="WP_354445920.1">
    <property type="nucleotide sequence ID" value="NZ_JBEPSH010000007.1"/>
</dbReference>
<evidence type="ECO:0000256" key="7">
    <source>
        <dbReference type="ARBA" id="ARBA00038032"/>
    </source>
</evidence>
<evidence type="ECO:0000256" key="6">
    <source>
        <dbReference type="ARBA" id="ARBA00023136"/>
    </source>
</evidence>
<keyword evidence="3" id="KW-1003">Cell membrane</keyword>
<dbReference type="PANTHER" id="PTHR30561:SF1">
    <property type="entry name" value="MULTIDRUG TRANSPORTER EMRE"/>
    <property type="match status" value="1"/>
</dbReference>
<keyword evidence="11" id="KW-1185">Reference proteome</keyword>
<dbReference type="PANTHER" id="PTHR30561">
    <property type="entry name" value="SMR FAMILY PROTON-DEPENDENT DRUG EFFLUX TRANSPORTER SUGE"/>
    <property type="match status" value="1"/>
</dbReference>
<dbReference type="Gene3D" id="1.10.3730.20">
    <property type="match status" value="1"/>
</dbReference>
<comment type="subcellular location">
    <subcellularLocation>
        <location evidence="1 8">Cell membrane</location>
        <topology evidence="1 8">Multi-pass membrane protein</topology>
    </subcellularLocation>
</comment>
<name>A0ABV2QBZ7_9BURK</name>
<comment type="similarity">
    <text evidence="7 8">Belongs to the drug/metabolite transporter (DMT) superfamily. Small multidrug resistance (SMR) (TC 2.A.7.1) family.</text>
</comment>
<evidence type="ECO:0000256" key="5">
    <source>
        <dbReference type="ARBA" id="ARBA00022989"/>
    </source>
</evidence>
<keyword evidence="4 8" id="KW-0812">Transmembrane</keyword>
<feature type="transmembrane region" description="Helical" evidence="9">
    <location>
        <begin position="85"/>
        <end position="104"/>
    </location>
</feature>
<reference evidence="10 11" key="1">
    <citation type="submission" date="2024-06" db="EMBL/GenBank/DDBJ databases">
        <title>Sorghum-associated microbial communities from plants grown in Nebraska, USA.</title>
        <authorList>
            <person name="Schachtman D."/>
        </authorList>
    </citation>
    <scope>NUCLEOTIDE SEQUENCE [LARGE SCALE GENOMIC DNA]</scope>
    <source>
        <strain evidence="10 11">2709</strain>
    </source>
</reference>
<keyword evidence="5 9" id="KW-1133">Transmembrane helix</keyword>
<evidence type="ECO:0000256" key="4">
    <source>
        <dbReference type="ARBA" id="ARBA00022692"/>
    </source>
</evidence>
<dbReference type="InterPro" id="IPR037185">
    <property type="entry name" value="EmrE-like"/>
</dbReference>
<evidence type="ECO:0000256" key="3">
    <source>
        <dbReference type="ARBA" id="ARBA00022475"/>
    </source>
</evidence>
<evidence type="ECO:0000256" key="9">
    <source>
        <dbReference type="SAM" id="Phobius"/>
    </source>
</evidence>
<dbReference type="EMBL" id="JBEPSH010000007">
    <property type="protein sequence ID" value="MET4578567.1"/>
    <property type="molecule type" value="Genomic_DNA"/>
</dbReference>
<evidence type="ECO:0000256" key="8">
    <source>
        <dbReference type="RuleBase" id="RU003942"/>
    </source>
</evidence>
<dbReference type="InterPro" id="IPR045324">
    <property type="entry name" value="Small_multidrug_res"/>
</dbReference>
<keyword evidence="2" id="KW-0813">Transport</keyword>
<evidence type="ECO:0000256" key="1">
    <source>
        <dbReference type="ARBA" id="ARBA00004651"/>
    </source>
</evidence>
<dbReference type="InterPro" id="IPR000390">
    <property type="entry name" value="Small_drug/metabolite_transptr"/>
</dbReference>
<feature type="transmembrane region" description="Helical" evidence="9">
    <location>
        <begin position="58"/>
        <end position="79"/>
    </location>
</feature>
<comment type="caution">
    <text evidence="10">The sequence shown here is derived from an EMBL/GenBank/DDBJ whole genome shotgun (WGS) entry which is preliminary data.</text>
</comment>
<proteinExistence type="inferred from homology"/>
<gene>
    <name evidence="10" type="ORF">ABIE13_003683</name>
</gene>
<organism evidence="10 11">
    <name type="scientific">Ottowia thiooxydans</name>
    <dbReference type="NCBI Taxonomy" id="219182"/>
    <lineage>
        <taxon>Bacteria</taxon>
        <taxon>Pseudomonadati</taxon>
        <taxon>Pseudomonadota</taxon>
        <taxon>Betaproteobacteria</taxon>
        <taxon>Burkholderiales</taxon>
        <taxon>Comamonadaceae</taxon>
        <taxon>Ottowia</taxon>
    </lineage>
</organism>
<keyword evidence="6 9" id="KW-0472">Membrane</keyword>
<evidence type="ECO:0000256" key="2">
    <source>
        <dbReference type="ARBA" id="ARBA00022448"/>
    </source>
</evidence>
<feature type="transmembrane region" description="Helical" evidence="9">
    <location>
        <begin position="30"/>
        <end position="51"/>
    </location>
</feature>
<evidence type="ECO:0000313" key="11">
    <source>
        <dbReference type="Proteomes" id="UP001549320"/>
    </source>
</evidence>
<evidence type="ECO:0000313" key="10">
    <source>
        <dbReference type="EMBL" id="MET4578567.1"/>
    </source>
</evidence>
<dbReference type="Pfam" id="PF00893">
    <property type="entry name" value="Multi_Drug_Res"/>
    <property type="match status" value="1"/>
</dbReference>
<protein>
    <submittedName>
        <fullName evidence="10">Small multidrug resistance pump</fullName>
    </submittedName>
</protein>
<dbReference type="Proteomes" id="UP001549320">
    <property type="component" value="Unassembled WGS sequence"/>
</dbReference>
<dbReference type="SUPFAM" id="SSF103481">
    <property type="entry name" value="Multidrug resistance efflux transporter EmrE"/>
    <property type="match status" value="1"/>
</dbReference>